<feature type="region of interest" description="Disordered" evidence="1">
    <location>
        <begin position="1"/>
        <end position="20"/>
    </location>
</feature>
<evidence type="ECO:0000313" key="3">
    <source>
        <dbReference type="Proteomes" id="UP001633002"/>
    </source>
</evidence>
<accession>A0ABD3GQ98</accession>
<gene>
    <name evidence="2" type="ORF">R1sor_022962</name>
</gene>
<sequence length="97" mass="10939">MADVLVPQQDGMKQTGHRDEKSYRKYIQNQSGIKDRAAQRIISGEICNGELLSYEAALKEEQLRFRKLQDTILPDIVAPVAAVEVNVEALKNNKEVN</sequence>
<evidence type="ECO:0000256" key="1">
    <source>
        <dbReference type="SAM" id="MobiDB-lite"/>
    </source>
</evidence>
<evidence type="ECO:0000313" key="2">
    <source>
        <dbReference type="EMBL" id="KAL3680006.1"/>
    </source>
</evidence>
<dbReference type="AlphaFoldDB" id="A0ABD3GQ98"/>
<name>A0ABD3GQ98_9MARC</name>
<keyword evidence="3" id="KW-1185">Reference proteome</keyword>
<organism evidence="2 3">
    <name type="scientific">Riccia sorocarpa</name>
    <dbReference type="NCBI Taxonomy" id="122646"/>
    <lineage>
        <taxon>Eukaryota</taxon>
        <taxon>Viridiplantae</taxon>
        <taxon>Streptophyta</taxon>
        <taxon>Embryophyta</taxon>
        <taxon>Marchantiophyta</taxon>
        <taxon>Marchantiopsida</taxon>
        <taxon>Marchantiidae</taxon>
        <taxon>Marchantiales</taxon>
        <taxon>Ricciaceae</taxon>
        <taxon>Riccia</taxon>
    </lineage>
</organism>
<dbReference type="Proteomes" id="UP001633002">
    <property type="component" value="Unassembled WGS sequence"/>
</dbReference>
<dbReference type="EMBL" id="JBJQOH010000007">
    <property type="protein sequence ID" value="KAL3680006.1"/>
    <property type="molecule type" value="Genomic_DNA"/>
</dbReference>
<proteinExistence type="predicted"/>
<comment type="caution">
    <text evidence="2">The sequence shown here is derived from an EMBL/GenBank/DDBJ whole genome shotgun (WGS) entry which is preliminary data.</text>
</comment>
<reference evidence="2 3" key="1">
    <citation type="submission" date="2024-09" db="EMBL/GenBank/DDBJ databases">
        <title>Chromosome-scale assembly of Riccia sorocarpa.</title>
        <authorList>
            <person name="Paukszto L."/>
        </authorList>
    </citation>
    <scope>NUCLEOTIDE SEQUENCE [LARGE SCALE GENOMIC DNA]</scope>
    <source>
        <strain evidence="2">LP-2024</strain>
        <tissue evidence="2">Aerial parts of the thallus</tissue>
    </source>
</reference>
<protein>
    <submittedName>
        <fullName evidence="2">Uncharacterized protein</fullName>
    </submittedName>
</protein>